<keyword evidence="2" id="KW-1185">Reference proteome</keyword>
<dbReference type="PANTHER" id="PTHR10098">
    <property type="entry name" value="RAPSYN-RELATED"/>
    <property type="match status" value="1"/>
</dbReference>
<organism evidence="1 2">
    <name type="scientific">Streptomyces regalis</name>
    <dbReference type="NCBI Taxonomy" id="68262"/>
    <lineage>
        <taxon>Bacteria</taxon>
        <taxon>Bacillati</taxon>
        <taxon>Actinomycetota</taxon>
        <taxon>Actinomycetes</taxon>
        <taxon>Kitasatosporales</taxon>
        <taxon>Streptomycetaceae</taxon>
        <taxon>Streptomyces</taxon>
    </lineage>
</organism>
<proteinExistence type="predicted"/>
<gene>
    <name evidence="1" type="ORF">ADL12_18885</name>
</gene>
<comment type="caution">
    <text evidence="1">The sequence shown here is derived from an EMBL/GenBank/DDBJ whole genome shotgun (WGS) entry which is preliminary data.</text>
</comment>
<dbReference type="RefSeq" id="WP_062703837.1">
    <property type="nucleotide sequence ID" value="NZ_LLZG01000131.1"/>
</dbReference>
<evidence type="ECO:0000313" key="2">
    <source>
        <dbReference type="Proteomes" id="UP000053923"/>
    </source>
</evidence>
<dbReference type="AlphaFoldDB" id="A0A0X3UX37"/>
<evidence type="ECO:0008006" key="3">
    <source>
        <dbReference type="Google" id="ProtNLM"/>
    </source>
</evidence>
<dbReference type="InterPro" id="IPR011990">
    <property type="entry name" value="TPR-like_helical_dom_sf"/>
</dbReference>
<dbReference type="PANTHER" id="PTHR10098:SF108">
    <property type="entry name" value="TETRATRICOPEPTIDE REPEAT PROTEIN 28"/>
    <property type="match status" value="1"/>
</dbReference>
<reference evidence="2" key="1">
    <citation type="submission" date="2015-10" db="EMBL/GenBank/DDBJ databases">
        <authorList>
            <person name="Ju K.-S."/>
            <person name="Doroghazi J.R."/>
            <person name="Metcalf W.W."/>
        </authorList>
    </citation>
    <scope>NUCLEOTIDE SEQUENCE [LARGE SCALE GENOMIC DNA]</scope>
    <source>
        <strain evidence="2">NRRL 3151</strain>
    </source>
</reference>
<evidence type="ECO:0000313" key="1">
    <source>
        <dbReference type="EMBL" id="KUL37073.1"/>
    </source>
</evidence>
<sequence length="319" mass="34112">MNRALADFRALRDAWGVAAALSSRAALAMVRGDLATLRENALEARAQFVELGDVLGQLKTAEALGTHAEVNADYELAAQLHREGLRMAQSLEMWSEESRQLSGLGRIALLTERFDEAREFHQRALQLAIEQGNLPAQQMAELGLALGARREGDLEAADAHLRPWLEWNRERNASNGLALVLAELGFAAELRNDAEAALTLHQSGLDSALATEDPRAVALALEGLAGAHSLTGRHIRSARLLGTATATRVRSGAPLPPAERGDVDRIAARVRNALGDARYAAEHAAGEAMDHHTAAAAEQFTESLVNTAVNTARRGIAAA</sequence>
<dbReference type="OrthoDB" id="499349at2"/>
<protein>
    <recommendedName>
        <fullName evidence="3">MalT-like TPR region domain-containing protein</fullName>
    </recommendedName>
</protein>
<accession>A0A0X3UX37</accession>
<dbReference type="Proteomes" id="UP000053923">
    <property type="component" value="Unassembled WGS sequence"/>
</dbReference>
<dbReference type="EMBL" id="LLZG01000131">
    <property type="protein sequence ID" value="KUL37073.1"/>
    <property type="molecule type" value="Genomic_DNA"/>
</dbReference>
<dbReference type="SUPFAM" id="SSF48452">
    <property type="entry name" value="TPR-like"/>
    <property type="match status" value="2"/>
</dbReference>
<dbReference type="Gene3D" id="1.25.40.10">
    <property type="entry name" value="Tetratricopeptide repeat domain"/>
    <property type="match status" value="1"/>
</dbReference>
<name>A0A0X3UX37_9ACTN</name>